<keyword evidence="2" id="KW-1185">Reference proteome</keyword>
<dbReference type="Proteomes" id="UP000466931">
    <property type="component" value="Chromosome"/>
</dbReference>
<evidence type="ECO:0000313" key="2">
    <source>
        <dbReference type="Proteomes" id="UP000466931"/>
    </source>
</evidence>
<organism evidence="1 2">
    <name type="scientific">Mycolicibacterium confluentis</name>
    <dbReference type="NCBI Taxonomy" id="28047"/>
    <lineage>
        <taxon>Bacteria</taxon>
        <taxon>Bacillati</taxon>
        <taxon>Actinomycetota</taxon>
        <taxon>Actinomycetes</taxon>
        <taxon>Mycobacteriales</taxon>
        <taxon>Mycobacteriaceae</taxon>
        <taxon>Mycolicibacterium</taxon>
    </lineage>
</organism>
<proteinExistence type="predicted"/>
<protein>
    <submittedName>
        <fullName evidence="1">Uncharacterized protein</fullName>
    </submittedName>
</protein>
<sequence>MVTIDYSRRRSLNGLERLMYGAAGRDQRSADRVAAVGSRTRSPLSLLTPAALARAVVVNRRARATPRPVVASGTRET</sequence>
<dbReference type="AlphaFoldDB" id="A0A7I7Y1N1"/>
<dbReference type="RefSeq" id="WP_085151644.1">
    <property type="nucleotide sequence ID" value="NZ_JACKUS010000021.1"/>
</dbReference>
<dbReference type="EMBL" id="AP022612">
    <property type="protein sequence ID" value="BBZ35560.1"/>
    <property type="molecule type" value="Genomic_DNA"/>
</dbReference>
<evidence type="ECO:0000313" key="1">
    <source>
        <dbReference type="EMBL" id="BBZ35560.1"/>
    </source>
</evidence>
<reference evidence="1" key="1">
    <citation type="journal article" date="2019" name="Emerg. Microbes Infect.">
        <title>Comprehensive subspecies identification of 175 nontuberculous mycobacteria species based on 7547 genomic profiles.</title>
        <authorList>
            <person name="Matsumoto Y."/>
            <person name="Kinjo T."/>
            <person name="Motooka D."/>
            <person name="Nabeya D."/>
            <person name="Jung N."/>
            <person name="Uechi K."/>
            <person name="Horii T."/>
            <person name="Iida T."/>
            <person name="Fujita J."/>
            <person name="Nakamura S."/>
        </authorList>
    </citation>
    <scope>NUCLEOTIDE SEQUENCE [LARGE SCALE GENOMIC DNA]</scope>
    <source>
        <strain evidence="1">JCM 13671</strain>
    </source>
</reference>
<accession>A0A7I7Y1N1</accession>
<reference evidence="1" key="2">
    <citation type="submission" date="2020-02" db="EMBL/GenBank/DDBJ databases">
        <authorList>
            <person name="Matsumoto Y."/>
            <person name="Motooka D."/>
            <person name="Nakamura S."/>
        </authorList>
    </citation>
    <scope>NUCLEOTIDE SEQUENCE</scope>
    <source>
        <strain evidence="1">JCM 13671</strain>
    </source>
</reference>
<gene>
    <name evidence="1" type="ORF">MCNF_41650</name>
</gene>
<name>A0A7I7Y1N1_9MYCO</name>